<feature type="compositionally biased region" description="Low complexity" evidence="1">
    <location>
        <begin position="52"/>
        <end position="61"/>
    </location>
</feature>
<protein>
    <submittedName>
        <fullName evidence="2">Uncharacterized protein</fullName>
    </submittedName>
</protein>
<dbReference type="Proteomes" id="UP000694569">
    <property type="component" value="Unplaced"/>
</dbReference>
<accession>A0A8C5LMY2</accession>
<sequence length="172" mass="19275">PCVGLIATSPETKKEEEEEEEEVVETYSGVETDEDRWEVLCNGMNDRWSYVASSTAGAAARPTRRAPRAQHPHRAQRQPAQPIEKNKKFQPQYEPASRRRRRGLVASSFLDQVHASISLTPAATPARRDWLQEDSAGGKYPCVSCWVTRGQVPMCEPRGRYPCVSPGARTHV</sequence>
<name>A0A8C5LMY2_9ANUR</name>
<proteinExistence type="predicted"/>
<dbReference type="AlphaFoldDB" id="A0A8C5LMY2"/>
<evidence type="ECO:0000256" key="1">
    <source>
        <dbReference type="SAM" id="MobiDB-lite"/>
    </source>
</evidence>
<reference evidence="2" key="1">
    <citation type="submission" date="2025-08" db="UniProtKB">
        <authorList>
            <consortium name="Ensembl"/>
        </authorList>
    </citation>
    <scope>IDENTIFICATION</scope>
</reference>
<reference evidence="2" key="2">
    <citation type="submission" date="2025-09" db="UniProtKB">
        <authorList>
            <consortium name="Ensembl"/>
        </authorList>
    </citation>
    <scope>IDENTIFICATION</scope>
</reference>
<evidence type="ECO:0000313" key="2">
    <source>
        <dbReference type="Ensembl" id="ENSLLEP00000001832.1"/>
    </source>
</evidence>
<dbReference type="Ensembl" id="ENSLLET00000001915.1">
    <property type="protein sequence ID" value="ENSLLEP00000001832.1"/>
    <property type="gene ID" value="ENSLLEG00000001186.1"/>
</dbReference>
<feature type="region of interest" description="Disordered" evidence="1">
    <location>
        <begin position="52"/>
        <end position="101"/>
    </location>
</feature>
<organism evidence="2 3">
    <name type="scientific">Leptobrachium leishanense</name>
    <name type="common">Leishan spiny toad</name>
    <dbReference type="NCBI Taxonomy" id="445787"/>
    <lineage>
        <taxon>Eukaryota</taxon>
        <taxon>Metazoa</taxon>
        <taxon>Chordata</taxon>
        <taxon>Craniata</taxon>
        <taxon>Vertebrata</taxon>
        <taxon>Euteleostomi</taxon>
        <taxon>Amphibia</taxon>
        <taxon>Batrachia</taxon>
        <taxon>Anura</taxon>
        <taxon>Pelobatoidea</taxon>
        <taxon>Megophryidae</taxon>
        <taxon>Leptobrachium</taxon>
    </lineage>
</organism>
<feature type="region of interest" description="Disordered" evidence="1">
    <location>
        <begin position="1"/>
        <end position="30"/>
    </location>
</feature>
<feature type="compositionally biased region" description="Basic residues" evidence="1">
    <location>
        <begin position="62"/>
        <end position="76"/>
    </location>
</feature>
<evidence type="ECO:0000313" key="3">
    <source>
        <dbReference type="Proteomes" id="UP000694569"/>
    </source>
</evidence>
<keyword evidence="3" id="KW-1185">Reference proteome</keyword>